<dbReference type="EMBL" id="GBRH01280290">
    <property type="protein sequence ID" value="JAD17605.1"/>
    <property type="molecule type" value="Transcribed_RNA"/>
</dbReference>
<organism evidence="1">
    <name type="scientific">Arundo donax</name>
    <name type="common">Giant reed</name>
    <name type="synonym">Donax arundinaceus</name>
    <dbReference type="NCBI Taxonomy" id="35708"/>
    <lineage>
        <taxon>Eukaryota</taxon>
        <taxon>Viridiplantae</taxon>
        <taxon>Streptophyta</taxon>
        <taxon>Embryophyta</taxon>
        <taxon>Tracheophyta</taxon>
        <taxon>Spermatophyta</taxon>
        <taxon>Magnoliopsida</taxon>
        <taxon>Liliopsida</taxon>
        <taxon>Poales</taxon>
        <taxon>Poaceae</taxon>
        <taxon>PACMAD clade</taxon>
        <taxon>Arundinoideae</taxon>
        <taxon>Arundineae</taxon>
        <taxon>Arundo</taxon>
    </lineage>
</organism>
<sequence length="28" mass="3215">MVILITKPANSLDLTIYSIYPIMFGLWT</sequence>
<reference evidence="1" key="1">
    <citation type="submission" date="2014-09" db="EMBL/GenBank/DDBJ databases">
        <authorList>
            <person name="Magalhaes I.L.F."/>
            <person name="Oliveira U."/>
            <person name="Santos F.R."/>
            <person name="Vidigal T.H.D.A."/>
            <person name="Brescovit A.D."/>
            <person name="Santos A.J."/>
        </authorList>
    </citation>
    <scope>NUCLEOTIDE SEQUENCE</scope>
    <source>
        <tissue evidence="1">Shoot tissue taken approximately 20 cm above the soil surface</tissue>
    </source>
</reference>
<evidence type="ECO:0000313" key="1">
    <source>
        <dbReference type="EMBL" id="JAD17605.1"/>
    </source>
</evidence>
<accession>A0A0A8XYA3</accession>
<dbReference type="AlphaFoldDB" id="A0A0A8XYA3"/>
<proteinExistence type="predicted"/>
<name>A0A0A8XYA3_ARUDO</name>
<reference evidence="1" key="2">
    <citation type="journal article" date="2015" name="Data Brief">
        <title>Shoot transcriptome of the giant reed, Arundo donax.</title>
        <authorList>
            <person name="Barrero R.A."/>
            <person name="Guerrero F.D."/>
            <person name="Moolhuijzen P."/>
            <person name="Goolsby J.A."/>
            <person name="Tidwell J."/>
            <person name="Bellgard S.E."/>
            <person name="Bellgard M.I."/>
        </authorList>
    </citation>
    <scope>NUCLEOTIDE SEQUENCE</scope>
    <source>
        <tissue evidence="1">Shoot tissue taken approximately 20 cm above the soil surface</tissue>
    </source>
</reference>
<protein>
    <submittedName>
        <fullName evidence="1">Uncharacterized protein</fullName>
    </submittedName>
</protein>